<dbReference type="Gene3D" id="2.30.40.10">
    <property type="entry name" value="Urease, subunit C, domain 1"/>
    <property type="match status" value="1"/>
</dbReference>
<dbReference type="PANTHER" id="PTHR43135">
    <property type="entry name" value="ALPHA-D-RIBOSE 1-METHYLPHOSPHONATE 5-TRIPHOSPHATE DIPHOSPHATASE"/>
    <property type="match status" value="1"/>
</dbReference>
<keyword evidence="1" id="KW-0732">Signal</keyword>
<dbReference type="Pfam" id="PF01979">
    <property type="entry name" value="Amidohydro_1"/>
    <property type="match status" value="1"/>
</dbReference>
<keyword evidence="4" id="KW-1185">Reference proteome</keyword>
<dbReference type="KEGG" id="ole:K0B96_00910"/>
<dbReference type="InterPro" id="IPR051781">
    <property type="entry name" value="Metallo-dep_Hydrolase"/>
</dbReference>
<feature type="domain" description="Amidohydrolase-related" evidence="2">
    <location>
        <begin position="77"/>
        <end position="424"/>
    </location>
</feature>
<feature type="signal peptide" evidence="1">
    <location>
        <begin position="1"/>
        <end position="19"/>
    </location>
</feature>
<reference evidence="3" key="1">
    <citation type="submission" date="2021-08" db="EMBL/GenBank/DDBJ databases">
        <title>Genome of a novel bacterium of the phylum Verrucomicrobia, Oleiharenicola sp. KSB-15.</title>
        <authorList>
            <person name="Chung J.-H."/>
            <person name="Ahn J.-H."/>
            <person name="Yoon Y."/>
            <person name="Kim D.-Y."/>
            <person name="An S.-H."/>
            <person name="Park I."/>
            <person name="Yeon J."/>
        </authorList>
    </citation>
    <scope>NUCLEOTIDE SEQUENCE</scope>
    <source>
        <strain evidence="3">KSB-15</strain>
    </source>
</reference>
<feature type="chain" id="PRO_5034087918" evidence="1">
    <location>
        <begin position="20"/>
        <end position="429"/>
    </location>
</feature>
<dbReference type="GO" id="GO:0016810">
    <property type="term" value="F:hydrolase activity, acting on carbon-nitrogen (but not peptide) bonds"/>
    <property type="evidence" value="ECO:0007669"/>
    <property type="project" value="InterPro"/>
</dbReference>
<accession>A0A8F9XGH1</accession>
<dbReference type="Gene3D" id="3.20.20.140">
    <property type="entry name" value="Metal-dependent hydrolases"/>
    <property type="match status" value="1"/>
</dbReference>
<dbReference type="Proteomes" id="UP000825051">
    <property type="component" value="Chromosome"/>
</dbReference>
<dbReference type="InterPro" id="IPR032466">
    <property type="entry name" value="Metal_Hydrolase"/>
</dbReference>
<dbReference type="InterPro" id="IPR057744">
    <property type="entry name" value="OTAase-like"/>
</dbReference>
<organism evidence="3 4">
    <name type="scientific">Horticoccus luteus</name>
    <dbReference type="NCBI Taxonomy" id="2862869"/>
    <lineage>
        <taxon>Bacteria</taxon>
        <taxon>Pseudomonadati</taxon>
        <taxon>Verrucomicrobiota</taxon>
        <taxon>Opitutia</taxon>
        <taxon>Opitutales</taxon>
        <taxon>Opitutaceae</taxon>
        <taxon>Horticoccus</taxon>
    </lineage>
</organism>
<dbReference type="SUPFAM" id="SSF51556">
    <property type="entry name" value="Metallo-dependent hydrolases"/>
    <property type="match status" value="1"/>
</dbReference>
<dbReference type="SUPFAM" id="SSF51338">
    <property type="entry name" value="Composite domain of metallo-dependent hydrolases"/>
    <property type="match status" value="1"/>
</dbReference>
<dbReference type="InterPro" id="IPR011059">
    <property type="entry name" value="Metal-dep_hydrolase_composite"/>
</dbReference>
<dbReference type="PANTHER" id="PTHR43135:SF3">
    <property type="entry name" value="ALPHA-D-RIBOSE 1-METHYLPHOSPHONATE 5-TRIPHOSPHATE DIPHOSPHATASE"/>
    <property type="match status" value="1"/>
</dbReference>
<dbReference type="RefSeq" id="WP_220162760.1">
    <property type="nucleotide sequence ID" value="NZ_CP080507.1"/>
</dbReference>
<dbReference type="EMBL" id="CP080507">
    <property type="protein sequence ID" value="QYM79207.1"/>
    <property type="molecule type" value="Genomic_DNA"/>
</dbReference>
<protein>
    <submittedName>
        <fullName evidence="3">Amidohydrolase family protein</fullName>
    </submittedName>
</protein>
<gene>
    <name evidence="3" type="ORF">K0B96_00910</name>
</gene>
<sequence>MLPLPRRGALFAAALACSAALLPARTLVHCGSLIDGLSATPRSRVTVVIEGERIAALADGFTPAANGDTVVDLTHATVMPGWIDCHVHLDSQINPQAFTEGFYLNPGDYALRAAHYARLTLLAGFTTVRNLGDNHNSTLALKKAIARGWVDGPRIFTAGAPIGTTGGHADPTDGFNDEVMEKLVSPNVIDGPDAARRAVRQHYKDGVDVIKIMASGGVLSMEKSGDNPQMQDDELRAVVTTAHEYGLKVAVHAHGTEAIRRAVLAGVDSIEHGTYLDDTDIGLMKERGTWYVPTLTAGHWVHDKAQTPGFFPDIIRPKALVIGAQMDAAFRHAYESGVKIAFGTDMGVGPHGENAREFIYMVGAGLPPMKAIQAGTISAARLLGAEKDLGSVEPGKFADLVAVNGDPLADINAVMHVAFVMKGGIIYKQ</sequence>
<evidence type="ECO:0000259" key="2">
    <source>
        <dbReference type="Pfam" id="PF01979"/>
    </source>
</evidence>
<evidence type="ECO:0000313" key="4">
    <source>
        <dbReference type="Proteomes" id="UP000825051"/>
    </source>
</evidence>
<name>A0A8F9XGH1_9BACT</name>
<proteinExistence type="predicted"/>
<dbReference type="CDD" id="cd01299">
    <property type="entry name" value="Met_dep_hydrolase_A"/>
    <property type="match status" value="1"/>
</dbReference>
<dbReference type="InterPro" id="IPR006680">
    <property type="entry name" value="Amidohydro-rel"/>
</dbReference>
<evidence type="ECO:0000313" key="3">
    <source>
        <dbReference type="EMBL" id="QYM79207.1"/>
    </source>
</evidence>
<evidence type="ECO:0000256" key="1">
    <source>
        <dbReference type="SAM" id="SignalP"/>
    </source>
</evidence>
<dbReference type="AlphaFoldDB" id="A0A8F9XGH1"/>